<sequence>MRMRKADTTMASIKEVLDQAIRSAGDVLLKHYRSVKTLETKGEIDLLTVADKEAEAAIIKVIHKAFPDHQILAEESGHIMNGQADYKWIIDPLDGTTNYSHSFPIFC</sequence>
<evidence type="ECO:0000256" key="1">
    <source>
        <dbReference type="ARBA" id="ARBA00022723"/>
    </source>
</evidence>
<keyword evidence="2" id="KW-0378">Hydrolase</keyword>
<dbReference type="Pfam" id="PF00459">
    <property type="entry name" value="Inositol_P"/>
    <property type="match status" value="1"/>
</dbReference>
<evidence type="ECO:0000313" key="4">
    <source>
        <dbReference type="EMBL" id="GAH78767.1"/>
    </source>
</evidence>
<name>X1IAN6_9ZZZZ</name>
<dbReference type="GO" id="GO:0006020">
    <property type="term" value="P:inositol metabolic process"/>
    <property type="evidence" value="ECO:0007669"/>
    <property type="project" value="TreeGrafter"/>
</dbReference>
<accession>X1IAN6</accession>
<feature type="non-terminal residue" evidence="4">
    <location>
        <position position="107"/>
    </location>
</feature>
<comment type="caution">
    <text evidence="4">The sequence shown here is derived from an EMBL/GenBank/DDBJ whole genome shotgun (WGS) entry which is preliminary data.</text>
</comment>
<dbReference type="PANTHER" id="PTHR20854">
    <property type="entry name" value="INOSITOL MONOPHOSPHATASE"/>
    <property type="match status" value="1"/>
</dbReference>
<dbReference type="PANTHER" id="PTHR20854:SF4">
    <property type="entry name" value="INOSITOL-1-MONOPHOSPHATASE-RELATED"/>
    <property type="match status" value="1"/>
</dbReference>
<dbReference type="InterPro" id="IPR000760">
    <property type="entry name" value="Inositol_monophosphatase-like"/>
</dbReference>
<evidence type="ECO:0000256" key="2">
    <source>
        <dbReference type="ARBA" id="ARBA00022801"/>
    </source>
</evidence>
<proteinExistence type="predicted"/>
<dbReference type="Gene3D" id="3.30.540.10">
    <property type="entry name" value="Fructose-1,6-Bisphosphatase, subunit A, domain 1"/>
    <property type="match status" value="1"/>
</dbReference>
<protein>
    <recommendedName>
        <fullName evidence="5">Inositol monophosphatase</fullName>
    </recommendedName>
</protein>
<gene>
    <name evidence="4" type="ORF">S03H2_60823</name>
</gene>
<dbReference type="InterPro" id="IPR020583">
    <property type="entry name" value="Inositol_monoP_metal-BS"/>
</dbReference>
<keyword evidence="1" id="KW-0479">Metal-binding</keyword>
<keyword evidence="3" id="KW-0460">Magnesium</keyword>
<dbReference type="SUPFAM" id="SSF56655">
    <property type="entry name" value="Carbohydrate phosphatase"/>
    <property type="match status" value="1"/>
</dbReference>
<dbReference type="AlphaFoldDB" id="X1IAN6"/>
<dbReference type="GO" id="GO:0046872">
    <property type="term" value="F:metal ion binding"/>
    <property type="evidence" value="ECO:0007669"/>
    <property type="project" value="UniProtKB-KW"/>
</dbReference>
<dbReference type="PRINTS" id="PR00377">
    <property type="entry name" value="IMPHPHTASES"/>
</dbReference>
<evidence type="ECO:0000256" key="3">
    <source>
        <dbReference type="ARBA" id="ARBA00022842"/>
    </source>
</evidence>
<evidence type="ECO:0008006" key="5">
    <source>
        <dbReference type="Google" id="ProtNLM"/>
    </source>
</evidence>
<dbReference type="GO" id="GO:0007165">
    <property type="term" value="P:signal transduction"/>
    <property type="evidence" value="ECO:0007669"/>
    <property type="project" value="TreeGrafter"/>
</dbReference>
<dbReference type="GO" id="GO:0008934">
    <property type="term" value="F:inositol monophosphate 1-phosphatase activity"/>
    <property type="evidence" value="ECO:0007669"/>
    <property type="project" value="TreeGrafter"/>
</dbReference>
<organism evidence="4">
    <name type="scientific">marine sediment metagenome</name>
    <dbReference type="NCBI Taxonomy" id="412755"/>
    <lineage>
        <taxon>unclassified sequences</taxon>
        <taxon>metagenomes</taxon>
        <taxon>ecological metagenomes</taxon>
    </lineage>
</organism>
<reference evidence="4" key="1">
    <citation type="journal article" date="2014" name="Front. Microbiol.">
        <title>High frequency of phylogenetically diverse reductive dehalogenase-homologous genes in deep subseafloor sedimentary metagenomes.</title>
        <authorList>
            <person name="Kawai M."/>
            <person name="Futagami T."/>
            <person name="Toyoda A."/>
            <person name="Takaki Y."/>
            <person name="Nishi S."/>
            <person name="Hori S."/>
            <person name="Arai W."/>
            <person name="Tsubouchi T."/>
            <person name="Morono Y."/>
            <person name="Uchiyama I."/>
            <person name="Ito T."/>
            <person name="Fujiyama A."/>
            <person name="Inagaki F."/>
            <person name="Takami H."/>
        </authorList>
    </citation>
    <scope>NUCLEOTIDE SEQUENCE</scope>
    <source>
        <strain evidence="4">Expedition CK06-06</strain>
    </source>
</reference>
<dbReference type="PROSITE" id="PS00629">
    <property type="entry name" value="IMP_1"/>
    <property type="match status" value="1"/>
</dbReference>
<dbReference type="EMBL" id="BARU01039223">
    <property type="protein sequence ID" value="GAH78767.1"/>
    <property type="molecule type" value="Genomic_DNA"/>
</dbReference>